<reference evidence="1" key="1">
    <citation type="submission" date="2018-02" db="EMBL/GenBank/DDBJ databases">
        <title>Rhizophora mucronata_Transcriptome.</title>
        <authorList>
            <person name="Meera S.P."/>
            <person name="Sreeshan A."/>
            <person name="Augustine A."/>
        </authorList>
    </citation>
    <scope>NUCLEOTIDE SEQUENCE</scope>
    <source>
        <tissue evidence="1">Leaf</tissue>
    </source>
</reference>
<evidence type="ECO:0000313" key="1">
    <source>
        <dbReference type="EMBL" id="MBX42943.1"/>
    </source>
</evidence>
<organism evidence="1">
    <name type="scientific">Rhizophora mucronata</name>
    <name type="common">Asiatic mangrove</name>
    <dbReference type="NCBI Taxonomy" id="61149"/>
    <lineage>
        <taxon>Eukaryota</taxon>
        <taxon>Viridiplantae</taxon>
        <taxon>Streptophyta</taxon>
        <taxon>Embryophyta</taxon>
        <taxon>Tracheophyta</taxon>
        <taxon>Spermatophyta</taxon>
        <taxon>Magnoliopsida</taxon>
        <taxon>eudicotyledons</taxon>
        <taxon>Gunneridae</taxon>
        <taxon>Pentapetalae</taxon>
        <taxon>rosids</taxon>
        <taxon>fabids</taxon>
        <taxon>Malpighiales</taxon>
        <taxon>Rhizophoraceae</taxon>
        <taxon>Rhizophora</taxon>
    </lineage>
</organism>
<name>A0A2P2NKD9_RHIMU</name>
<accession>A0A2P2NKD9</accession>
<sequence length="14" mass="1760">MQFCTMAGFFMFWL</sequence>
<dbReference type="EMBL" id="GGEC01062459">
    <property type="protein sequence ID" value="MBX42943.1"/>
    <property type="molecule type" value="Transcribed_RNA"/>
</dbReference>
<protein>
    <submittedName>
        <fullName evidence="1">Uncharacterized protein</fullName>
    </submittedName>
</protein>
<proteinExistence type="predicted"/>